<dbReference type="Proteomes" id="UP000267606">
    <property type="component" value="Unassembled WGS sequence"/>
</dbReference>
<protein>
    <submittedName>
        <fullName evidence="1 3">Uncharacterized protein</fullName>
    </submittedName>
</protein>
<keyword evidence="2" id="KW-1185">Reference proteome</keyword>
<name>A0A183H361_9BILA</name>
<evidence type="ECO:0000313" key="1">
    <source>
        <dbReference type="EMBL" id="VDO31256.1"/>
    </source>
</evidence>
<dbReference type="WBParaSite" id="OFLC_0000192001-mRNA-1">
    <property type="protein sequence ID" value="OFLC_0000192001-mRNA-1"/>
    <property type="gene ID" value="OFLC_0000192001"/>
</dbReference>
<evidence type="ECO:0000313" key="3">
    <source>
        <dbReference type="WBParaSite" id="OFLC_0000192001-mRNA-1"/>
    </source>
</evidence>
<proteinExistence type="predicted"/>
<accession>A0A183H361</accession>
<reference evidence="3" key="1">
    <citation type="submission" date="2016-06" db="UniProtKB">
        <authorList>
            <consortium name="WormBaseParasite"/>
        </authorList>
    </citation>
    <scope>IDENTIFICATION</scope>
</reference>
<evidence type="ECO:0000313" key="2">
    <source>
        <dbReference type="Proteomes" id="UP000267606"/>
    </source>
</evidence>
<dbReference type="AlphaFoldDB" id="A0A183H361"/>
<sequence>MNPCPPSLTHSNAFTHLISVTINIFKHRRIMWPRPQLWDRRLLNFLNHGRDMDRFDPRRFPHDMNNPPPLAPLIDMNNPPPLAPLIGMNNPPPLHALMI</sequence>
<organism evidence="3">
    <name type="scientific">Onchocerca flexuosa</name>
    <dbReference type="NCBI Taxonomy" id="387005"/>
    <lineage>
        <taxon>Eukaryota</taxon>
        <taxon>Metazoa</taxon>
        <taxon>Ecdysozoa</taxon>
        <taxon>Nematoda</taxon>
        <taxon>Chromadorea</taxon>
        <taxon>Rhabditida</taxon>
        <taxon>Spirurina</taxon>
        <taxon>Spiruromorpha</taxon>
        <taxon>Filarioidea</taxon>
        <taxon>Onchocercidae</taxon>
        <taxon>Onchocerca</taxon>
    </lineage>
</organism>
<gene>
    <name evidence="1" type="ORF">OFLC_LOCUS1921</name>
</gene>
<dbReference type="EMBL" id="UZAJ01001016">
    <property type="protein sequence ID" value="VDO31256.1"/>
    <property type="molecule type" value="Genomic_DNA"/>
</dbReference>
<reference evidence="1 2" key="2">
    <citation type="submission" date="2018-11" db="EMBL/GenBank/DDBJ databases">
        <authorList>
            <consortium name="Pathogen Informatics"/>
        </authorList>
    </citation>
    <scope>NUCLEOTIDE SEQUENCE [LARGE SCALE GENOMIC DNA]</scope>
</reference>